<dbReference type="Gene3D" id="2.60.200.20">
    <property type="match status" value="1"/>
</dbReference>
<dbReference type="AlphaFoldDB" id="A0A286REJ6"/>
<evidence type="ECO:0000313" key="2">
    <source>
        <dbReference type="EMBL" id="ASV74372.1"/>
    </source>
</evidence>
<dbReference type="Proteomes" id="UP000215086">
    <property type="component" value="Chromosome"/>
</dbReference>
<evidence type="ECO:0000256" key="1">
    <source>
        <dbReference type="SAM" id="Coils"/>
    </source>
</evidence>
<sequence length="452" mass="50865">MAMGWLDPLECKAARDCLRQGQLEEAARVLLTSKNREHRAVRRLLVEVGRNLVARATREAEADQWELVAKTLEIASQCITLEGEALALQNRALRALAEKKRQEERQLEEQVKIREQVSEARRLASSGEFTLALELLARWETQGGREVTAAIEEIRLSERRFGTAVRACEEAIERGDEGLARHHWNTLRQIAPEAPQVKRLAGELARLAARGSRSAGDRGRPVRGRSEKLLMEGVGIILLGEEVVLGSAREEVHLPILGRIHRRHAVLLRDRQGWQLVACRDKYGEPCLVKVDGHQVSDVCRLADGNVVQLGEDKCRWRFRLPVSGSLTALWEALPDSTGSVVVPSTGETLKRAVFLVDELSVRPSAPAHIVREDLPCRGLILRWEKEGLHWDVEGGSAWAEIPGVTWTSSDRYVYLPSRLIIEAQWDEAERLGRMIAEPRQTEHVTLVFRQC</sequence>
<dbReference type="CDD" id="cd00060">
    <property type="entry name" value="FHA"/>
    <property type="match status" value="1"/>
</dbReference>
<dbReference type="SUPFAM" id="SSF49879">
    <property type="entry name" value="SMAD/FHA domain"/>
    <property type="match status" value="1"/>
</dbReference>
<organism evidence="2 3">
    <name type="scientific">Thermogutta terrifontis</name>
    <dbReference type="NCBI Taxonomy" id="1331910"/>
    <lineage>
        <taxon>Bacteria</taxon>
        <taxon>Pseudomonadati</taxon>
        <taxon>Planctomycetota</taxon>
        <taxon>Planctomycetia</taxon>
        <taxon>Pirellulales</taxon>
        <taxon>Thermoguttaceae</taxon>
        <taxon>Thermogutta</taxon>
    </lineage>
</organism>
<proteinExistence type="predicted"/>
<dbReference type="InterPro" id="IPR008984">
    <property type="entry name" value="SMAD_FHA_dom_sf"/>
</dbReference>
<dbReference type="EMBL" id="CP018477">
    <property type="protein sequence ID" value="ASV74372.1"/>
    <property type="molecule type" value="Genomic_DNA"/>
</dbReference>
<feature type="coiled-coil region" evidence="1">
    <location>
        <begin position="85"/>
        <end position="120"/>
    </location>
</feature>
<evidence type="ECO:0008006" key="4">
    <source>
        <dbReference type="Google" id="ProtNLM"/>
    </source>
</evidence>
<keyword evidence="1" id="KW-0175">Coiled coil</keyword>
<reference evidence="2 3" key="1">
    <citation type="journal article" name="Front. Microbiol.">
        <title>Sugar Metabolism of the First Thermophilic Planctomycete Thermogutta terrifontis: Comparative Genomic and Transcriptomic Approaches.</title>
        <authorList>
            <person name="Elcheninov A.G."/>
            <person name="Menzel P."/>
            <person name="Gudbergsdottir S.R."/>
            <person name="Slesarev A.I."/>
            <person name="Kadnikov V.V."/>
            <person name="Krogh A."/>
            <person name="Bonch-Osmolovskaya E.A."/>
            <person name="Peng X."/>
            <person name="Kublanov I.V."/>
        </authorList>
    </citation>
    <scope>NUCLEOTIDE SEQUENCE [LARGE SCALE GENOMIC DNA]</scope>
    <source>
        <strain evidence="2 3">R1</strain>
    </source>
</reference>
<keyword evidence="3" id="KW-1185">Reference proteome</keyword>
<dbReference type="KEGG" id="ttf:THTE_1770"/>
<gene>
    <name evidence="2" type="ORF">THTE_1770</name>
</gene>
<evidence type="ECO:0000313" key="3">
    <source>
        <dbReference type="Proteomes" id="UP000215086"/>
    </source>
</evidence>
<accession>A0A286REJ6</accession>
<name>A0A286REJ6_9BACT</name>
<protein>
    <recommendedName>
        <fullName evidence="4">FHA domain-containing protein</fullName>
    </recommendedName>
</protein>